<comment type="caution">
    <text evidence="6">The sequence shown here is derived from an EMBL/GenBank/DDBJ whole genome shotgun (WGS) entry which is preliminary data.</text>
</comment>
<evidence type="ECO:0000256" key="2">
    <source>
        <dbReference type="ARBA" id="ARBA00022737"/>
    </source>
</evidence>
<dbReference type="InterPro" id="IPR000315">
    <property type="entry name" value="Znf_B-box"/>
</dbReference>
<reference evidence="6" key="1">
    <citation type="submission" date="2022-03" db="EMBL/GenBank/DDBJ databases">
        <authorList>
            <person name="Martin C."/>
        </authorList>
    </citation>
    <scope>NUCLEOTIDE SEQUENCE</scope>
</reference>
<dbReference type="Gene3D" id="3.30.40.10">
    <property type="entry name" value="Zinc/RING finger domain, C3HC4 (zinc finger)"/>
    <property type="match status" value="1"/>
</dbReference>
<dbReference type="SUPFAM" id="SSF57850">
    <property type="entry name" value="RING/U-box"/>
    <property type="match status" value="1"/>
</dbReference>
<keyword evidence="3" id="KW-0863">Zinc-finger</keyword>
<dbReference type="GO" id="GO:0061630">
    <property type="term" value="F:ubiquitin protein ligase activity"/>
    <property type="evidence" value="ECO:0007669"/>
    <property type="project" value="TreeGrafter"/>
</dbReference>
<dbReference type="InterPro" id="IPR050952">
    <property type="entry name" value="TRIM-NHL_E3_ligases"/>
</dbReference>
<proteinExistence type="predicted"/>
<feature type="compositionally biased region" description="Basic and acidic residues" evidence="5">
    <location>
        <begin position="117"/>
        <end position="128"/>
    </location>
</feature>
<keyword evidence="2" id="KW-0677">Repeat</keyword>
<organism evidence="6 7">
    <name type="scientific">Owenia fusiformis</name>
    <name type="common">Polychaete worm</name>
    <dbReference type="NCBI Taxonomy" id="6347"/>
    <lineage>
        <taxon>Eukaryota</taxon>
        <taxon>Metazoa</taxon>
        <taxon>Spiralia</taxon>
        <taxon>Lophotrochozoa</taxon>
        <taxon>Annelida</taxon>
        <taxon>Polychaeta</taxon>
        <taxon>Sedentaria</taxon>
        <taxon>Canalipalpata</taxon>
        <taxon>Sabellida</taxon>
        <taxon>Oweniida</taxon>
        <taxon>Oweniidae</taxon>
        <taxon>Owenia</taxon>
    </lineage>
</organism>
<dbReference type="AlphaFoldDB" id="A0A8J1UBZ5"/>
<accession>A0A8J1UBZ5</accession>
<dbReference type="InterPro" id="IPR001258">
    <property type="entry name" value="NHL_repeat"/>
</dbReference>
<dbReference type="CDD" id="cd05819">
    <property type="entry name" value="NHL"/>
    <property type="match status" value="1"/>
</dbReference>
<protein>
    <submittedName>
        <fullName evidence="6">Uncharacterized protein</fullName>
    </submittedName>
</protein>
<dbReference type="PROSITE" id="PS51125">
    <property type="entry name" value="NHL"/>
    <property type="match status" value="2"/>
</dbReference>
<keyword evidence="7" id="KW-1185">Reference proteome</keyword>
<feature type="region of interest" description="Disordered" evidence="5">
    <location>
        <begin position="158"/>
        <end position="184"/>
    </location>
</feature>
<dbReference type="PROSITE" id="PS50119">
    <property type="entry name" value="ZF_BBOX"/>
    <property type="match status" value="1"/>
</dbReference>
<evidence type="ECO:0000256" key="4">
    <source>
        <dbReference type="ARBA" id="ARBA00022833"/>
    </source>
</evidence>
<dbReference type="GO" id="GO:0043161">
    <property type="term" value="P:proteasome-mediated ubiquitin-dependent protein catabolic process"/>
    <property type="evidence" value="ECO:0007669"/>
    <property type="project" value="TreeGrafter"/>
</dbReference>
<sequence length="731" mass="81510">MTSSVNLSNSDLIQASKTVPAYKDLQMKCLKCLTPSADVKTLRCLHGICVECFSGYLDAADYQQNGIQCFTMRCPICDEPTVVQPEGILALNTDFFNFDELSEKIAKRNPKPATPVKVEKEEKVEKNSQSESSVLPNPLDSKLFSMARKSLAGSLFTEATKPNDEDADTSKNLTPAESTETINKNKENINSENIQNNNNEHIKPSLKIPKSKTAKKVEFCRRHPKGIITHYCADCIVPVCAICCKKHHDEHNIKNLDTGLKPQRAKLETVQKLMNSKLVSIGHRVSELEHIHTNLCYSYTSTRAAIKQKTADMIRKLKEQEKNAIGELDNEYKPKIQVVQAERDNLGIHRTNMEALYNFTSDVLKGSPIDMLYVQKVLTSKLVKCTELQPPILSKKMPIGPIYLPYTEEISIGDVDIANLPMVFHIVPQSSPPEVSISPIAVVRLLCKPRSPELSTSLDMEPPTDKLNNGPYDIAFTSLGGIIIPNSENNGLTVYGNKGDILGHLAKEKVKPLRLATTQDGQILVTNTGKKETINMFTKNGMKIRQIGKGEFKAPCAVASLEKDRIICSDSEKCFVSIHNLTGDLIKKFGTQGSGPGQFNYPAYIAVDDRANHILVCDMYNHCIKVFSREGNFLFQIASEGEMDGQLRCPHAIALDKKSNVYVADCDNHRISVFSPYGRFIQHVMTYEHGLSYPYAVGVSPDNCLVVIGENNCWPTMWIYQLSHMEDETQC</sequence>
<dbReference type="PANTHER" id="PTHR24104">
    <property type="entry name" value="E3 UBIQUITIN-PROTEIN LIGASE NHLRC1-RELATED"/>
    <property type="match status" value="1"/>
</dbReference>
<feature type="region of interest" description="Disordered" evidence="5">
    <location>
        <begin position="107"/>
        <end position="137"/>
    </location>
</feature>
<gene>
    <name evidence="6" type="ORF">OFUS_LOCUS11562</name>
</gene>
<evidence type="ECO:0000256" key="1">
    <source>
        <dbReference type="ARBA" id="ARBA00022723"/>
    </source>
</evidence>
<evidence type="ECO:0000313" key="6">
    <source>
        <dbReference type="EMBL" id="CAH1785516.1"/>
    </source>
</evidence>
<dbReference type="InterPro" id="IPR011042">
    <property type="entry name" value="6-blade_b-propeller_TolB-like"/>
</dbReference>
<dbReference type="InterPro" id="IPR013083">
    <property type="entry name" value="Znf_RING/FYVE/PHD"/>
</dbReference>
<evidence type="ECO:0000256" key="3">
    <source>
        <dbReference type="ARBA" id="ARBA00022771"/>
    </source>
</evidence>
<feature type="compositionally biased region" description="Polar residues" evidence="5">
    <location>
        <begin position="170"/>
        <end position="181"/>
    </location>
</feature>
<evidence type="ECO:0000313" key="7">
    <source>
        <dbReference type="Proteomes" id="UP000749559"/>
    </source>
</evidence>
<dbReference type="SUPFAM" id="SSF57845">
    <property type="entry name" value="B-box zinc-binding domain"/>
    <property type="match status" value="1"/>
</dbReference>
<keyword evidence="1" id="KW-0479">Metal-binding</keyword>
<dbReference type="Gene3D" id="3.30.160.60">
    <property type="entry name" value="Classic Zinc Finger"/>
    <property type="match status" value="1"/>
</dbReference>
<dbReference type="OrthoDB" id="10039644at2759"/>
<dbReference type="GO" id="GO:0008270">
    <property type="term" value="F:zinc ion binding"/>
    <property type="evidence" value="ECO:0007669"/>
    <property type="project" value="UniProtKB-KW"/>
</dbReference>
<dbReference type="Pfam" id="PF01436">
    <property type="entry name" value="NHL"/>
    <property type="match status" value="2"/>
</dbReference>
<name>A0A8J1UBZ5_OWEFU</name>
<dbReference type="SUPFAM" id="SSF101898">
    <property type="entry name" value="NHL repeat"/>
    <property type="match status" value="1"/>
</dbReference>
<dbReference type="InterPro" id="IPR001841">
    <property type="entry name" value="Znf_RING"/>
</dbReference>
<dbReference type="Gene3D" id="2.120.10.30">
    <property type="entry name" value="TolB, C-terminal domain"/>
    <property type="match status" value="2"/>
</dbReference>
<evidence type="ECO:0000256" key="5">
    <source>
        <dbReference type="SAM" id="MobiDB-lite"/>
    </source>
</evidence>
<dbReference type="PANTHER" id="PTHR24104:SF25">
    <property type="entry name" value="PROTEIN LIN-41"/>
    <property type="match status" value="1"/>
</dbReference>
<dbReference type="PROSITE" id="PS50089">
    <property type="entry name" value="ZF_RING_2"/>
    <property type="match status" value="1"/>
</dbReference>
<dbReference type="GO" id="GO:0000209">
    <property type="term" value="P:protein polyubiquitination"/>
    <property type="evidence" value="ECO:0007669"/>
    <property type="project" value="TreeGrafter"/>
</dbReference>
<dbReference type="EMBL" id="CAIIXF020000006">
    <property type="protein sequence ID" value="CAH1785516.1"/>
    <property type="molecule type" value="Genomic_DNA"/>
</dbReference>
<dbReference type="Proteomes" id="UP000749559">
    <property type="component" value="Unassembled WGS sequence"/>
</dbReference>
<keyword evidence="4" id="KW-0862">Zinc</keyword>